<dbReference type="SUPFAM" id="SSF56281">
    <property type="entry name" value="Metallo-hydrolase/oxidoreductase"/>
    <property type="match status" value="1"/>
</dbReference>
<sequence length="281" mass="32587">MQTLEKLSERFWFQTPVSETDRPILGAVIGDNRTLMIDSGNSKAHAKLFLEELKERNIKAPDLVAITHWHWDHIFGLAALNMVSLSSELTKKEMQKLLPFAWTDDELAERVKTGVEIEFCANAIKEEYGSERNITVRLPELTFRDRIEIDLGGVTCVLQHVGGDHAPDSIVVYVKEEKILFLGDSIYPDIYSSKRNYTIERTRQLLDMLEEFDATTYILSHWKPITKAKYEEETTFLRTIADLTEKYQGDLDRIQTAYRNKIIRELTEDEIETIEYFVNGF</sequence>
<evidence type="ECO:0000259" key="1">
    <source>
        <dbReference type="SMART" id="SM00849"/>
    </source>
</evidence>
<keyword evidence="2" id="KW-0378">Hydrolase</keyword>
<gene>
    <name evidence="2" type="ORF">DS745_12130</name>
</gene>
<dbReference type="InterPro" id="IPR001279">
    <property type="entry name" value="Metallo-B-lactamas"/>
</dbReference>
<dbReference type="GO" id="GO:0016787">
    <property type="term" value="F:hydrolase activity"/>
    <property type="evidence" value="ECO:0007669"/>
    <property type="project" value="UniProtKB-KW"/>
</dbReference>
<dbReference type="Pfam" id="PF00753">
    <property type="entry name" value="Lactamase_B"/>
    <property type="match status" value="1"/>
</dbReference>
<organism evidence="2 3">
    <name type="scientific">Anaerobacillus alkaliphilus</name>
    <dbReference type="NCBI Taxonomy" id="1548597"/>
    <lineage>
        <taxon>Bacteria</taxon>
        <taxon>Bacillati</taxon>
        <taxon>Bacillota</taxon>
        <taxon>Bacilli</taxon>
        <taxon>Bacillales</taxon>
        <taxon>Bacillaceae</taxon>
        <taxon>Anaerobacillus</taxon>
    </lineage>
</organism>
<feature type="domain" description="Metallo-beta-lactamase" evidence="1">
    <location>
        <begin position="23"/>
        <end position="221"/>
    </location>
</feature>
<dbReference type="InterPro" id="IPR036866">
    <property type="entry name" value="RibonucZ/Hydroxyglut_hydro"/>
</dbReference>
<dbReference type="Proteomes" id="UP000290649">
    <property type="component" value="Unassembled WGS sequence"/>
</dbReference>
<dbReference type="PANTHER" id="PTHR42951">
    <property type="entry name" value="METALLO-BETA-LACTAMASE DOMAIN-CONTAINING"/>
    <property type="match status" value="1"/>
</dbReference>
<dbReference type="SMART" id="SM00849">
    <property type="entry name" value="Lactamase_B"/>
    <property type="match status" value="1"/>
</dbReference>
<dbReference type="RefSeq" id="WP_129078496.1">
    <property type="nucleotide sequence ID" value="NZ_QOUX01000039.1"/>
</dbReference>
<accession>A0A4Q0VTH7</accession>
<dbReference type="AlphaFoldDB" id="A0A4Q0VTH7"/>
<evidence type="ECO:0000313" key="2">
    <source>
        <dbReference type="EMBL" id="RXJ00275.1"/>
    </source>
</evidence>
<dbReference type="EMBL" id="QOUX01000039">
    <property type="protein sequence ID" value="RXJ00275.1"/>
    <property type="molecule type" value="Genomic_DNA"/>
</dbReference>
<dbReference type="OrthoDB" id="420651at2"/>
<proteinExistence type="predicted"/>
<reference evidence="2 3" key="1">
    <citation type="journal article" date="2019" name="Int. J. Syst. Evol. Microbiol.">
        <title>Anaerobacillus alkaliphilus sp. nov., a novel alkaliphilic and moderately halophilic bacterium.</title>
        <authorList>
            <person name="Borsodi A.K."/>
            <person name="Aszalos J.M."/>
            <person name="Bihari P."/>
            <person name="Nagy I."/>
            <person name="Schumann P."/>
            <person name="Sproer C."/>
            <person name="Kovacs A.L."/>
            <person name="Boka K."/>
            <person name="Dobosy P."/>
            <person name="Ovari M."/>
            <person name="Szili-Kovacs T."/>
            <person name="Toth E."/>
        </authorList>
    </citation>
    <scope>NUCLEOTIDE SEQUENCE [LARGE SCALE GENOMIC DNA]</scope>
    <source>
        <strain evidence="2 3">B16-10</strain>
    </source>
</reference>
<name>A0A4Q0VTH7_9BACI</name>
<keyword evidence="3" id="KW-1185">Reference proteome</keyword>
<evidence type="ECO:0000313" key="3">
    <source>
        <dbReference type="Proteomes" id="UP000290649"/>
    </source>
</evidence>
<comment type="caution">
    <text evidence="2">The sequence shown here is derived from an EMBL/GenBank/DDBJ whole genome shotgun (WGS) entry which is preliminary data.</text>
</comment>
<dbReference type="InterPro" id="IPR050855">
    <property type="entry name" value="NDM-1-like"/>
</dbReference>
<dbReference type="PANTHER" id="PTHR42951:SF4">
    <property type="entry name" value="ACYL-COENZYME A THIOESTERASE MBLAC2"/>
    <property type="match status" value="1"/>
</dbReference>
<protein>
    <submittedName>
        <fullName evidence="2">MBL fold metallo-hydrolase</fullName>
    </submittedName>
</protein>
<dbReference type="Gene3D" id="3.60.15.10">
    <property type="entry name" value="Ribonuclease Z/Hydroxyacylglutathione hydrolase-like"/>
    <property type="match status" value="1"/>
</dbReference>